<dbReference type="AlphaFoldDB" id="A3LQB4"/>
<dbReference type="PANTHER" id="PTHR12121">
    <property type="entry name" value="CARBON CATABOLITE REPRESSOR PROTEIN 4"/>
    <property type="match status" value="1"/>
</dbReference>
<organism evidence="2 3">
    <name type="scientific">Scheffersomyces stipitis (strain ATCC 58785 / CBS 6054 / NBRC 10063 / NRRL Y-11545)</name>
    <name type="common">Yeast</name>
    <name type="synonym">Pichia stipitis</name>
    <dbReference type="NCBI Taxonomy" id="322104"/>
    <lineage>
        <taxon>Eukaryota</taxon>
        <taxon>Fungi</taxon>
        <taxon>Dikarya</taxon>
        <taxon>Ascomycota</taxon>
        <taxon>Saccharomycotina</taxon>
        <taxon>Pichiomycetes</taxon>
        <taxon>Debaryomycetaceae</taxon>
        <taxon>Scheffersomyces</taxon>
    </lineage>
</organism>
<dbReference type="InParanoid" id="A3LQB4"/>
<dbReference type="eggNOG" id="KOG0620">
    <property type="taxonomic scope" value="Eukaryota"/>
</dbReference>
<dbReference type="InterPro" id="IPR005135">
    <property type="entry name" value="Endo/exonuclease/phosphatase"/>
</dbReference>
<evidence type="ECO:0000313" key="2">
    <source>
        <dbReference type="EMBL" id="ABN64649.2"/>
    </source>
</evidence>
<dbReference type="Proteomes" id="UP000002258">
    <property type="component" value="Chromosome 2"/>
</dbReference>
<dbReference type="GO" id="GO:0000175">
    <property type="term" value="F:3'-5'-RNA exonuclease activity"/>
    <property type="evidence" value="ECO:0007669"/>
    <property type="project" value="TreeGrafter"/>
</dbReference>
<dbReference type="Gene3D" id="3.60.10.10">
    <property type="entry name" value="Endonuclease/exonuclease/phosphatase"/>
    <property type="match status" value="1"/>
</dbReference>
<dbReference type="InterPro" id="IPR036691">
    <property type="entry name" value="Endo/exonu/phosph_ase_sf"/>
</dbReference>
<evidence type="ECO:0000259" key="1">
    <source>
        <dbReference type="Pfam" id="PF03372"/>
    </source>
</evidence>
<dbReference type="HOGENOM" id="CLU_016428_1_3_1"/>
<keyword evidence="3" id="KW-1185">Reference proteome</keyword>
<feature type="domain" description="Endonuclease/exonuclease/phosphatase" evidence="1">
    <location>
        <begin position="40"/>
        <end position="359"/>
    </location>
</feature>
<dbReference type="PANTHER" id="PTHR12121:SF100">
    <property type="entry name" value="POLY(A)-SPECIFIC RIBONUCLEASE"/>
    <property type="match status" value="1"/>
</dbReference>
<gene>
    <name evidence="2" type="primary">CCR4</name>
    <name evidence="2" type="ORF">PICST_55298</name>
</gene>
<dbReference type="OMA" id="QVYTYVP"/>
<proteinExistence type="predicted"/>
<sequence length="369" mass="43344">MLDHLPQDYDATRYRHWINVHGAGDANTSGGTKYYCFTIMTYNLLSQHYIWNQVYGYLDQNFLSWSDYRFPLINKTISQFQCDIMCFQEMECSVYNSYWSVGFPSPNYSSFYMKKSLPKYWADRPNEHIDGVGIFINTNRFTVLDKTMVNIGEYVKNRPQQYTMTNDMVTRLVSRNTVAIVLKLYDFISHRYVYVATTHLYWSPQFNDVKVLQTKILLNILEEFIDVPDPHIILMGDLNSNYQSTVFKLLDSDGADYHSINLSDYPEFDGLDYGRGNSLVTETNHIHNQFHLYNIFEEMSREKKMSFTSFTRSLTDVLDHMFINKDKFKIMRVLSGVDTNYCSDEKVLGFPNKQFPSDHIPLVAELCYI</sequence>
<dbReference type="GeneID" id="4837590"/>
<dbReference type="Pfam" id="PF03372">
    <property type="entry name" value="Exo_endo_phos"/>
    <property type="match status" value="1"/>
</dbReference>
<evidence type="ECO:0000313" key="3">
    <source>
        <dbReference type="Proteomes" id="UP000002258"/>
    </source>
</evidence>
<name>A3LQB4_PICST</name>
<dbReference type="RefSeq" id="XP_001382678.2">
    <property type="nucleotide sequence ID" value="XM_001382641.1"/>
</dbReference>
<protein>
    <submittedName>
        <fullName evidence="2">Glucose-repressible alcohol dehydrogenase transcriptional effector (Cytoplasmic deadenylase) (Carbon catabolite repressor protein 4)</fullName>
    </submittedName>
</protein>
<dbReference type="OrthoDB" id="428734at2759"/>
<dbReference type="KEGG" id="pic:PICST_55298"/>
<dbReference type="EMBL" id="CP000496">
    <property type="protein sequence ID" value="ABN64649.2"/>
    <property type="molecule type" value="Genomic_DNA"/>
</dbReference>
<accession>A3LQB4</accession>
<dbReference type="InterPro" id="IPR050410">
    <property type="entry name" value="CCR4/nocturin_mRNA_transcr"/>
</dbReference>
<reference evidence="2 3" key="1">
    <citation type="journal article" date="2007" name="Nat. Biotechnol.">
        <title>Genome sequence of the lignocellulose-bioconverting and xylose-fermenting yeast Pichia stipitis.</title>
        <authorList>
            <person name="Jeffries T.W."/>
            <person name="Grigoriev I.V."/>
            <person name="Grimwood J."/>
            <person name="Laplaza J.M."/>
            <person name="Aerts A."/>
            <person name="Salamov A."/>
            <person name="Schmutz J."/>
            <person name="Lindquist E."/>
            <person name="Dehal P."/>
            <person name="Shapiro H."/>
            <person name="Jin Y.S."/>
            <person name="Passoth V."/>
            <person name="Richardson P.M."/>
        </authorList>
    </citation>
    <scope>NUCLEOTIDE SEQUENCE [LARGE SCALE GENOMIC DNA]</scope>
    <source>
        <strain evidence="3">ATCC 58785 / CBS 6054 / NBRC 10063 / NRRL Y-11545</strain>
    </source>
</reference>
<dbReference type="FunCoup" id="A3LQB4">
    <property type="interactions" value="73"/>
</dbReference>
<dbReference type="SUPFAM" id="SSF56219">
    <property type="entry name" value="DNase I-like"/>
    <property type="match status" value="1"/>
</dbReference>
<dbReference type="STRING" id="322104.A3LQB4"/>